<dbReference type="Gene3D" id="1.10.472.80">
    <property type="entry name" value="Ypt/Rab-GAP domain of gyp1p, domain 3"/>
    <property type="match status" value="1"/>
</dbReference>
<evidence type="ECO:0000256" key="1">
    <source>
        <dbReference type="ARBA" id="ARBA00004496"/>
    </source>
</evidence>
<dbReference type="PANTHER" id="PTHR22957:SF360">
    <property type="entry name" value="TBC1 DOMAIN FAMILY MEMBER 17"/>
    <property type="match status" value="1"/>
</dbReference>
<evidence type="ECO:0000256" key="6">
    <source>
        <dbReference type="ARBA" id="ARBA00055283"/>
    </source>
</evidence>
<dbReference type="Gene3D" id="2.30.29.230">
    <property type="match status" value="1"/>
</dbReference>
<keyword evidence="12" id="KW-1185">Reference proteome</keyword>
<evidence type="ECO:0000256" key="7">
    <source>
        <dbReference type="ARBA" id="ARBA00065268"/>
    </source>
</evidence>
<evidence type="ECO:0000256" key="9">
    <source>
        <dbReference type="ARBA" id="ARBA00082539"/>
    </source>
</evidence>
<dbReference type="Proteomes" id="UP000515159">
    <property type="component" value="Chromosome 10"/>
</dbReference>
<dbReference type="AlphaFoldDB" id="A0A6P8SEC7"/>
<dbReference type="Pfam" id="PF00566">
    <property type="entry name" value="RabGAP-TBC"/>
    <property type="match status" value="1"/>
</dbReference>
<feature type="region of interest" description="Disordered" evidence="10">
    <location>
        <begin position="624"/>
        <end position="679"/>
    </location>
</feature>
<name>A0A6P8SEC7_GEOSA</name>
<evidence type="ECO:0000256" key="10">
    <source>
        <dbReference type="SAM" id="MobiDB-lite"/>
    </source>
</evidence>
<evidence type="ECO:0000256" key="8">
    <source>
        <dbReference type="ARBA" id="ARBA00067480"/>
    </source>
</evidence>
<organism evidence="12 13">
    <name type="scientific">Geotrypetes seraphini</name>
    <name type="common">Gaboon caecilian</name>
    <name type="synonym">Caecilia seraphini</name>
    <dbReference type="NCBI Taxonomy" id="260995"/>
    <lineage>
        <taxon>Eukaryota</taxon>
        <taxon>Metazoa</taxon>
        <taxon>Chordata</taxon>
        <taxon>Craniata</taxon>
        <taxon>Vertebrata</taxon>
        <taxon>Euteleostomi</taxon>
        <taxon>Amphibia</taxon>
        <taxon>Gymnophiona</taxon>
        <taxon>Geotrypetes</taxon>
    </lineage>
</organism>
<comment type="function">
    <text evidence="6">Acts as a GTPase activating protein for RAB7A. Does not act on RAB4, RAB5 or RAB6.</text>
</comment>
<evidence type="ECO:0000313" key="12">
    <source>
        <dbReference type="Proteomes" id="UP000515159"/>
    </source>
</evidence>
<dbReference type="InterPro" id="IPR035969">
    <property type="entry name" value="Rab-GAP_TBC_sf"/>
</dbReference>
<keyword evidence="5" id="KW-0007">Acetylation</keyword>
<dbReference type="PANTHER" id="PTHR22957">
    <property type="entry name" value="TBC1 DOMAIN FAMILY MEMBER GTPASE-ACTIVATING PROTEIN"/>
    <property type="match status" value="1"/>
</dbReference>
<feature type="compositionally biased region" description="Polar residues" evidence="10">
    <location>
        <begin position="627"/>
        <end position="661"/>
    </location>
</feature>
<dbReference type="KEGG" id="gsh:117367813"/>
<feature type="domain" description="Rab-GAP TBC" evidence="11">
    <location>
        <begin position="337"/>
        <end position="547"/>
    </location>
</feature>
<dbReference type="InterPro" id="IPR021935">
    <property type="entry name" value="SGSM1/2_RBD"/>
</dbReference>
<evidence type="ECO:0000259" key="11">
    <source>
        <dbReference type="PROSITE" id="PS50086"/>
    </source>
</evidence>
<dbReference type="FunCoup" id="A0A6P8SEC7">
    <property type="interactions" value="1347"/>
</dbReference>
<sequence>MTERVTCSGGPWCGSDVGGGGACPGVVVGMESCEKVVFEKDGVFLHTNAKRQQDQDSLIPGLIRIIEKASDVVVQWTPVDEIGDAPQIVYSKKESPGNVACRAEEDFYDPGYEPDWAVISTVGTRTRSSEETPVKVGHRGKWAFSLSLSELKSIRKNKPGLGWSYLIFMTRDGVSIQALHFHHGGTKALLKALSKYVILAISPKDSRLYLVYSHDSYALSHSFDELQLFDDNSSHLVSRFLQDPYSATFGSFSKVTNFFRGALKPHEGSHQRPLSEMATGLEDEPGFEVITCQADLGERPSVERQLAVTEQEWEKLVDADGRVSGVEDLKKRIFAGGLSPGLRKDVWKFLLGFYPWESTSEERKALLRRKTDEYFRMKLQWKSVSEDQEKRNSLLRGYRSLIERDVSRTDRNNKFYEGSSNPGLVLLNDVLMTYCMFNFDLGYVQGMSDLLSPILYVMQNEVDAFWCFSAFMELVHHNFEESQEGMKRQLLQLGLLLRVLDPALCDFLDAKESGTLCFCFRWLLIWFKREFSFPDVLQLWEVLWTGLPGPNFHLLVACGILDSEREALMSSDYGFNEILKHINELSMRVSMEDVLCRAEALHRQLTACQELPLNVQEVLGLAKVKSPTHSTESDGSPQPLSPSQTQELELTDSVSPSQPDSSIEILPPEDTPTPQSLSP</sequence>
<evidence type="ECO:0000256" key="2">
    <source>
        <dbReference type="ARBA" id="ARBA00022468"/>
    </source>
</evidence>
<dbReference type="GO" id="GO:0005096">
    <property type="term" value="F:GTPase activator activity"/>
    <property type="evidence" value="ECO:0007669"/>
    <property type="project" value="UniProtKB-KW"/>
</dbReference>
<dbReference type="GO" id="GO:0005737">
    <property type="term" value="C:cytoplasm"/>
    <property type="evidence" value="ECO:0007669"/>
    <property type="project" value="UniProtKB-SubCell"/>
</dbReference>
<evidence type="ECO:0000256" key="4">
    <source>
        <dbReference type="ARBA" id="ARBA00022553"/>
    </source>
</evidence>
<dbReference type="GeneID" id="117367813"/>
<dbReference type="FunFam" id="1.10.472.80:FF:000005">
    <property type="entry name" value="TBC1 domain family member 15"/>
    <property type="match status" value="1"/>
</dbReference>
<reference evidence="13" key="1">
    <citation type="submission" date="2025-08" db="UniProtKB">
        <authorList>
            <consortium name="RefSeq"/>
        </authorList>
    </citation>
    <scope>IDENTIFICATION</scope>
</reference>
<keyword evidence="3" id="KW-0963">Cytoplasm</keyword>
<evidence type="ECO:0000256" key="3">
    <source>
        <dbReference type="ARBA" id="ARBA00022490"/>
    </source>
</evidence>
<dbReference type="InParanoid" id="A0A6P8SEC7"/>
<accession>A0A6P8SEC7</accession>
<dbReference type="PROSITE" id="PS50086">
    <property type="entry name" value="TBC_RABGAP"/>
    <property type="match status" value="1"/>
</dbReference>
<gene>
    <name evidence="13" type="primary">TBC1D17</name>
</gene>
<dbReference type="CTD" id="79735"/>
<dbReference type="Gene3D" id="1.10.8.270">
    <property type="entry name" value="putative rabgap domain of human tbc1 domain family member 14 like domains"/>
    <property type="match status" value="1"/>
</dbReference>
<comment type="subunit">
    <text evidence="7">Interacts with non-phosphorylated form of RAB8A; phosphorylation of RAB8A at 'Thr-72' disrupts this interaction. Interacts with ARMC12.</text>
</comment>
<dbReference type="SUPFAM" id="SSF47923">
    <property type="entry name" value="Ypt/Rab-GAP domain of gyp1p"/>
    <property type="match status" value="2"/>
</dbReference>
<keyword evidence="2" id="KW-0343">GTPase activation</keyword>
<evidence type="ECO:0000256" key="5">
    <source>
        <dbReference type="ARBA" id="ARBA00022990"/>
    </source>
</evidence>
<dbReference type="SMART" id="SM00164">
    <property type="entry name" value="TBC"/>
    <property type="match status" value="1"/>
</dbReference>
<dbReference type="OrthoDB" id="10264062at2759"/>
<dbReference type="RefSeq" id="XP_033816674.1">
    <property type="nucleotide sequence ID" value="XM_033960783.1"/>
</dbReference>
<protein>
    <recommendedName>
        <fullName evidence="8">TBC1 domain family member 15</fullName>
    </recommendedName>
    <alternativeName>
        <fullName evidence="9">GTPase-activating protein RAB7</fullName>
    </alternativeName>
</protein>
<comment type="subcellular location">
    <subcellularLocation>
        <location evidence="1">Cytoplasm</location>
    </subcellularLocation>
</comment>
<proteinExistence type="predicted"/>
<dbReference type="Pfam" id="PF12068">
    <property type="entry name" value="PH_RBD"/>
    <property type="match status" value="1"/>
</dbReference>
<evidence type="ECO:0000313" key="13">
    <source>
        <dbReference type="RefSeq" id="XP_033816674.1"/>
    </source>
</evidence>
<keyword evidence="4" id="KW-0597">Phosphoprotein</keyword>
<dbReference type="InterPro" id="IPR000195">
    <property type="entry name" value="Rab-GAP-TBC_dom"/>
</dbReference>
<dbReference type="FunFam" id="1.10.8.270:FF:000005">
    <property type="entry name" value="TBC1 domain family member 15"/>
    <property type="match status" value="1"/>
</dbReference>